<dbReference type="STRING" id="231916.A0A409Y2D3"/>
<comment type="catalytic activity">
    <reaction evidence="1">
        <text>S-ubiquitinyl-[E2 ubiquitin-conjugating enzyme]-L-cysteine + [acceptor protein]-L-lysine = [E2 ubiquitin-conjugating enzyme]-L-cysteine + N(6)-ubiquitinyl-[acceptor protein]-L-lysine.</text>
        <dbReference type="EC" id="2.3.2.27"/>
    </reaction>
</comment>
<dbReference type="GO" id="GO:0043022">
    <property type="term" value="F:ribosome binding"/>
    <property type="evidence" value="ECO:0007669"/>
    <property type="project" value="TreeGrafter"/>
</dbReference>
<feature type="region of interest" description="Disordered" evidence="13">
    <location>
        <begin position="356"/>
        <end position="447"/>
    </location>
</feature>
<dbReference type="GO" id="GO:0072344">
    <property type="term" value="P:rescue of stalled ribosome"/>
    <property type="evidence" value="ECO:0007669"/>
    <property type="project" value="InterPro"/>
</dbReference>
<evidence type="ECO:0000256" key="1">
    <source>
        <dbReference type="ARBA" id="ARBA00000900"/>
    </source>
</evidence>
<comment type="subcellular location">
    <subcellularLocation>
        <location evidence="2">Cytoplasm</location>
    </subcellularLocation>
</comment>
<feature type="compositionally biased region" description="Polar residues" evidence="13">
    <location>
        <begin position="663"/>
        <end position="673"/>
    </location>
</feature>
<feature type="compositionally biased region" description="Low complexity" evidence="13">
    <location>
        <begin position="711"/>
        <end position="721"/>
    </location>
</feature>
<evidence type="ECO:0000256" key="3">
    <source>
        <dbReference type="ARBA" id="ARBA00004906"/>
    </source>
</evidence>
<comment type="similarity">
    <text evidence="11">Belongs to the ZNF598/HEL2 family.</text>
</comment>
<feature type="compositionally biased region" description="Basic and acidic residues" evidence="13">
    <location>
        <begin position="369"/>
        <end position="380"/>
    </location>
</feature>
<dbReference type="SMART" id="SM00355">
    <property type="entry name" value="ZnF_C2H2"/>
    <property type="match status" value="4"/>
</dbReference>
<dbReference type="Pfam" id="PF25447">
    <property type="entry name" value="RING_ZNF598"/>
    <property type="match status" value="1"/>
</dbReference>
<organism evidence="15 16">
    <name type="scientific">Gymnopilus dilepis</name>
    <dbReference type="NCBI Taxonomy" id="231916"/>
    <lineage>
        <taxon>Eukaryota</taxon>
        <taxon>Fungi</taxon>
        <taxon>Dikarya</taxon>
        <taxon>Basidiomycota</taxon>
        <taxon>Agaricomycotina</taxon>
        <taxon>Agaricomycetes</taxon>
        <taxon>Agaricomycetidae</taxon>
        <taxon>Agaricales</taxon>
        <taxon>Agaricineae</taxon>
        <taxon>Hymenogastraceae</taxon>
        <taxon>Gymnopilus</taxon>
    </lineage>
</organism>
<keyword evidence="10" id="KW-0862">Zinc</keyword>
<accession>A0A409Y2D3</accession>
<evidence type="ECO:0000256" key="9">
    <source>
        <dbReference type="ARBA" id="ARBA00022771"/>
    </source>
</evidence>
<dbReference type="InterPro" id="IPR013087">
    <property type="entry name" value="Znf_C2H2_type"/>
</dbReference>
<feature type="compositionally biased region" description="Low complexity" evidence="13">
    <location>
        <begin position="29"/>
        <end position="42"/>
    </location>
</feature>
<evidence type="ECO:0000259" key="14">
    <source>
        <dbReference type="PROSITE" id="PS50089"/>
    </source>
</evidence>
<dbReference type="Pfam" id="PF23202">
    <property type="entry name" value="PAH_ZNF598"/>
    <property type="match status" value="1"/>
</dbReference>
<evidence type="ECO:0000256" key="4">
    <source>
        <dbReference type="ARBA" id="ARBA00012483"/>
    </source>
</evidence>
<keyword evidence="16" id="KW-1185">Reference proteome</keyword>
<dbReference type="FunCoup" id="A0A409Y2D3">
    <property type="interactions" value="66"/>
</dbReference>
<proteinExistence type="inferred from homology"/>
<dbReference type="EC" id="2.3.2.27" evidence="4"/>
<dbReference type="PANTHER" id="PTHR22938:SF0">
    <property type="entry name" value="E3 UBIQUITIN-PROTEIN LIGASE ZNF598"/>
    <property type="match status" value="1"/>
</dbReference>
<dbReference type="GO" id="GO:0005737">
    <property type="term" value="C:cytoplasm"/>
    <property type="evidence" value="ECO:0007669"/>
    <property type="project" value="UniProtKB-SubCell"/>
</dbReference>
<dbReference type="CDD" id="cd16615">
    <property type="entry name" value="RING-HC_ZNF598"/>
    <property type="match status" value="1"/>
</dbReference>
<evidence type="ECO:0000256" key="5">
    <source>
        <dbReference type="ARBA" id="ARBA00022490"/>
    </source>
</evidence>
<dbReference type="OrthoDB" id="3838338at2759"/>
<evidence type="ECO:0000313" key="16">
    <source>
        <dbReference type="Proteomes" id="UP000284706"/>
    </source>
</evidence>
<dbReference type="PANTHER" id="PTHR22938">
    <property type="entry name" value="ZINC FINGER PROTEIN 598"/>
    <property type="match status" value="1"/>
</dbReference>
<dbReference type="Proteomes" id="UP000284706">
    <property type="component" value="Unassembled WGS sequence"/>
</dbReference>
<protein>
    <recommendedName>
        <fullName evidence="4">RING-type E3 ubiquitin transferase</fullName>
        <ecNumber evidence="4">2.3.2.27</ecNumber>
    </recommendedName>
</protein>
<evidence type="ECO:0000256" key="11">
    <source>
        <dbReference type="ARBA" id="ARBA00035113"/>
    </source>
</evidence>
<keyword evidence="9 12" id="KW-0863">Zinc-finger</keyword>
<evidence type="ECO:0000256" key="2">
    <source>
        <dbReference type="ARBA" id="ARBA00004496"/>
    </source>
</evidence>
<feature type="compositionally biased region" description="Polar residues" evidence="13">
    <location>
        <begin position="689"/>
        <end position="706"/>
    </location>
</feature>
<dbReference type="GO" id="GO:0008270">
    <property type="term" value="F:zinc ion binding"/>
    <property type="evidence" value="ECO:0007669"/>
    <property type="project" value="UniProtKB-KW"/>
</dbReference>
<dbReference type="InterPro" id="IPR001841">
    <property type="entry name" value="Znf_RING"/>
</dbReference>
<feature type="compositionally biased region" description="Low complexity" evidence="13">
    <location>
        <begin position="384"/>
        <end position="403"/>
    </location>
</feature>
<dbReference type="PROSITE" id="PS50089">
    <property type="entry name" value="ZF_RING_2"/>
    <property type="match status" value="1"/>
</dbReference>
<evidence type="ECO:0000313" key="15">
    <source>
        <dbReference type="EMBL" id="PPQ97190.1"/>
    </source>
</evidence>
<reference evidence="15 16" key="1">
    <citation type="journal article" date="2018" name="Evol. Lett.">
        <title>Horizontal gene cluster transfer increased hallucinogenic mushroom diversity.</title>
        <authorList>
            <person name="Reynolds H.T."/>
            <person name="Vijayakumar V."/>
            <person name="Gluck-Thaler E."/>
            <person name="Korotkin H.B."/>
            <person name="Matheny P.B."/>
            <person name="Slot J.C."/>
        </authorList>
    </citation>
    <scope>NUCLEOTIDE SEQUENCE [LARGE SCALE GENOMIC DNA]</scope>
    <source>
        <strain evidence="15 16">SRW20</strain>
    </source>
</reference>
<dbReference type="SUPFAM" id="SSF57850">
    <property type="entry name" value="RING/U-box"/>
    <property type="match status" value="1"/>
</dbReference>
<feature type="compositionally biased region" description="Basic residues" evidence="13">
    <location>
        <begin position="19"/>
        <end position="28"/>
    </location>
</feature>
<evidence type="ECO:0000256" key="10">
    <source>
        <dbReference type="ARBA" id="ARBA00022833"/>
    </source>
</evidence>
<keyword evidence="8" id="KW-0479">Metal-binding</keyword>
<evidence type="ECO:0000256" key="6">
    <source>
        <dbReference type="ARBA" id="ARBA00022553"/>
    </source>
</evidence>
<feature type="compositionally biased region" description="Low complexity" evidence="13">
    <location>
        <begin position="589"/>
        <end position="609"/>
    </location>
</feature>
<evidence type="ECO:0000256" key="13">
    <source>
        <dbReference type="SAM" id="MobiDB-lite"/>
    </source>
</evidence>
<dbReference type="InParanoid" id="A0A409Y2D3"/>
<dbReference type="GO" id="GO:0061630">
    <property type="term" value="F:ubiquitin protein ligase activity"/>
    <property type="evidence" value="ECO:0007669"/>
    <property type="project" value="UniProtKB-EC"/>
</dbReference>
<dbReference type="GO" id="GO:0016567">
    <property type="term" value="P:protein ubiquitination"/>
    <property type="evidence" value="ECO:0007669"/>
    <property type="project" value="TreeGrafter"/>
</dbReference>
<dbReference type="InterPro" id="IPR044288">
    <property type="entry name" value="ZNF598/HEL2"/>
</dbReference>
<evidence type="ECO:0000256" key="7">
    <source>
        <dbReference type="ARBA" id="ARBA00022679"/>
    </source>
</evidence>
<evidence type="ECO:0000256" key="8">
    <source>
        <dbReference type="ARBA" id="ARBA00022723"/>
    </source>
</evidence>
<feature type="compositionally biased region" description="Polar residues" evidence="13">
    <location>
        <begin position="643"/>
        <end position="655"/>
    </location>
</feature>
<dbReference type="PROSITE" id="PS00028">
    <property type="entry name" value="ZINC_FINGER_C2H2_1"/>
    <property type="match status" value="1"/>
</dbReference>
<comment type="caution">
    <text evidence="15">The sequence shown here is derived from an EMBL/GenBank/DDBJ whole genome shotgun (WGS) entry which is preliminary data.</text>
</comment>
<dbReference type="EMBL" id="NHYE01001280">
    <property type="protein sequence ID" value="PPQ97190.1"/>
    <property type="molecule type" value="Genomic_DNA"/>
</dbReference>
<feature type="region of interest" description="Disordered" evidence="13">
    <location>
        <begin position="1"/>
        <end position="66"/>
    </location>
</feature>
<evidence type="ECO:0000256" key="12">
    <source>
        <dbReference type="PROSITE-ProRule" id="PRU00175"/>
    </source>
</evidence>
<gene>
    <name evidence="15" type="ORF">CVT26_000466</name>
</gene>
<feature type="compositionally biased region" description="Low complexity" evidence="13">
    <location>
        <begin position="623"/>
        <end position="635"/>
    </location>
</feature>
<comment type="pathway">
    <text evidence="3">Protein modification; protein ubiquitination.</text>
</comment>
<keyword evidence="6" id="KW-0597">Phosphoprotein</keyword>
<dbReference type="InterPro" id="IPR041888">
    <property type="entry name" value="RING-HC_ZNF598/HEL2"/>
</dbReference>
<keyword evidence="5" id="KW-0963">Cytoplasm</keyword>
<dbReference type="AlphaFoldDB" id="A0A409Y2D3"/>
<feature type="compositionally biased region" description="Polar residues" evidence="13">
    <location>
        <begin position="765"/>
        <end position="774"/>
    </location>
</feature>
<dbReference type="InterPro" id="IPR056437">
    <property type="entry name" value="Znf-C2H2_ZNF598/HEL2"/>
</dbReference>
<dbReference type="InterPro" id="IPR057634">
    <property type="entry name" value="PAH_ZNF598/HEL2"/>
</dbReference>
<dbReference type="Pfam" id="PF23230">
    <property type="entry name" value="zf-C2H2_13"/>
    <property type="match status" value="1"/>
</dbReference>
<keyword evidence="7" id="KW-0808">Transferase</keyword>
<feature type="domain" description="RING-type" evidence="14">
    <location>
        <begin position="87"/>
        <end position="127"/>
    </location>
</feature>
<name>A0A409Y2D3_9AGAR</name>
<feature type="region of interest" description="Disordered" evidence="13">
    <location>
        <begin position="588"/>
        <end position="774"/>
    </location>
</feature>
<sequence length="774" mass="83981">MSAEVATRLHTSTAEGARGGKRMNKRPGNRGSNRNTRPNGNRTGKGDQAAGDDPQETTSVGKSAEEQAVAEKLGAVAVSEAGDMDVCWICAEPVKYYSVSECNHRTCHVCAIRLRALYKKMECTFCKEPQNQVIFTSSPDAPYSSYTPEMVPFKDSKLSVSFETQDMMEDTLILLRFNCPDSDCDYIGNGWGDLRLHARATHGKLMCDLCIRHKKVFSHEHTLYTPSALAAHLPSMTLRHGKVIKESPEGGIHPLCQFCRECFFGDDELYAHMRERHEECFICKRNGVRDQYFQNYESLERHFNTIHHPCTNSECLARKFVVFNTPLDLKAHMVEEHGGDMSARDRKDARRVQAEFAFEEIGHGRHGRRDRERERDREPPPHQQQPQPSTSTATAPSIASRPPTGGGNRRRENFGGALTTTDIGPTPAQAAAADHRSRPVTPQPAADVDPAVAERHANFMARLQSLAPNPSAAVTAVKAAARSYRSAESSARDFILTIWNVLDRNLEHTASIVNAFIDLLDEEEKKQDLLTSWKGFNIEQRRQFPDLQPTSTGTGYAGITSGRVLNAKHATAARSSQSQQVWNRVALAASNSSAGPSSSSSRPQVSRVQTSEERFPALGGGSRPSISAAPSASQPLAPPFRQPQRSTPWSASSVQPAALRTQAAVTATRSSAPKQPAPKLSNALFPELPSSSAARSRPQVSGNVSLKNILGSSSSPAASAWGAGGATGGSPASAEPAQEGAPAEDVTNPPAGGKGKKQKGKQKQTLFTLGSFPT</sequence>